<dbReference type="STRING" id="1406840.Q763_01870"/>
<evidence type="ECO:0000313" key="1">
    <source>
        <dbReference type="EMBL" id="KGO84514.1"/>
    </source>
</evidence>
<dbReference type="EMBL" id="JRLV01000001">
    <property type="protein sequence ID" value="KGO84514.1"/>
    <property type="molecule type" value="Genomic_DNA"/>
</dbReference>
<proteinExistence type="predicted"/>
<protein>
    <submittedName>
        <fullName evidence="1">Uncharacterized protein</fullName>
    </submittedName>
</protein>
<keyword evidence="2" id="KW-1185">Reference proteome</keyword>
<comment type="caution">
    <text evidence="1">The sequence shown here is derived from an EMBL/GenBank/DDBJ whole genome shotgun (WGS) entry which is preliminary data.</text>
</comment>
<gene>
    <name evidence="1" type="ORF">Q763_01870</name>
</gene>
<organism evidence="1 2">
    <name type="scientific">Flavobacterium beibuense F44-8</name>
    <dbReference type="NCBI Taxonomy" id="1406840"/>
    <lineage>
        <taxon>Bacteria</taxon>
        <taxon>Pseudomonadati</taxon>
        <taxon>Bacteroidota</taxon>
        <taxon>Flavobacteriia</taxon>
        <taxon>Flavobacteriales</taxon>
        <taxon>Flavobacteriaceae</taxon>
        <taxon>Flavobacterium</taxon>
    </lineage>
</organism>
<reference evidence="1 2" key="1">
    <citation type="submission" date="2013-09" db="EMBL/GenBank/DDBJ databases">
        <authorList>
            <person name="Zeng Z."/>
            <person name="Chen C."/>
        </authorList>
    </citation>
    <scope>NUCLEOTIDE SEQUENCE [LARGE SCALE GENOMIC DNA]</scope>
    <source>
        <strain evidence="1 2">F44-8</strain>
    </source>
</reference>
<sequence>MKSLTLYIIVLFSTIVTLFSCGEDDSGEYSELPNTSKVVMDLNAVPYPKLSDYNFFEGEMKSLIPVEGVIPYDLNSTLFTDYALKKRFVWMPENVRASYVSDTDILNFPDGAVLIKNFYYNNVQPDNSTRIIETRLMIKKDGKWTFANYVWNDEQTEASFSMNGSFTNITWQQGDETKTTNYRIPSRVECFTCHKSQQDSLPIGPKPQNLNKLFNYSDGTKNQLTKWVELGYLENNLPTGITTSTDWTDKTQPLELRVRSYLDINCAHCHREGSHCDYRPIRLAFNETVTPSNLGICIEPQEFINNSLTHIISRGSTQRSEMYYRLNSVLENERMPLLGRTIQHTEALELMDEWISSMEEPCP</sequence>
<dbReference type="RefSeq" id="WP_035130518.1">
    <property type="nucleotide sequence ID" value="NZ_JRLV01000001.1"/>
</dbReference>
<dbReference type="PROSITE" id="PS51257">
    <property type="entry name" value="PROKAR_LIPOPROTEIN"/>
    <property type="match status" value="1"/>
</dbReference>
<dbReference type="AlphaFoldDB" id="A0A0A2LWX8"/>
<dbReference type="eggNOG" id="COG2010">
    <property type="taxonomic scope" value="Bacteria"/>
</dbReference>
<name>A0A0A2LWX8_9FLAO</name>
<dbReference type="Proteomes" id="UP000030129">
    <property type="component" value="Unassembled WGS sequence"/>
</dbReference>
<evidence type="ECO:0000313" key="2">
    <source>
        <dbReference type="Proteomes" id="UP000030129"/>
    </source>
</evidence>
<accession>A0A0A2LWX8</accession>